<comment type="caution">
    <text evidence="5">The sequence shown here is derived from an EMBL/GenBank/DDBJ whole genome shotgun (WGS) entry which is preliminary data.</text>
</comment>
<dbReference type="OrthoDB" id="9758509at2"/>
<dbReference type="GO" id="GO:0016491">
    <property type="term" value="F:oxidoreductase activity"/>
    <property type="evidence" value="ECO:0007669"/>
    <property type="project" value="UniProtKB-KW"/>
</dbReference>
<evidence type="ECO:0000313" key="6">
    <source>
        <dbReference type="Proteomes" id="UP000286997"/>
    </source>
</evidence>
<dbReference type="Pfam" id="PF01315">
    <property type="entry name" value="Ald_Xan_dh_C"/>
    <property type="match status" value="1"/>
</dbReference>
<name>A0A437PEM2_9HYPH</name>
<reference evidence="5 6" key="1">
    <citation type="submission" date="2019-01" db="EMBL/GenBank/DDBJ databases">
        <authorList>
            <person name="Chen W.-M."/>
        </authorList>
    </citation>
    <scope>NUCLEOTIDE SEQUENCE [LARGE SCALE GENOMIC DNA]</scope>
    <source>
        <strain evidence="5 6">TER-1</strain>
    </source>
</reference>
<keyword evidence="6" id="KW-1185">Reference proteome</keyword>
<dbReference type="Pfam" id="PF20256">
    <property type="entry name" value="MoCoBD_2"/>
    <property type="match status" value="1"/>
</dbReference>
<proteinExistence type="predicted"/>
<accession>A0A437PEM2</accession>
<evidence type="ECO:0000256" key="2">
    <source>
        <dbReference type="ARBA" id="ARBA00023002"/>
    </source>
</evidence>
<dbReference type="AlphaFoldDB" id="A0A437PEM2"/>
<dbReference type="RefSeq" id="WP_127727664.1">
    <property type="nucleotide sequence ID" value="NZ_SACP01000003.1"/>
</dbReference>
<dbReference type="Gene3D" id="3.30.365.10">
    <property type="entry name" value="Aldehyde oxidase/xanthine dehydrogenase, molybdopterin binding domain"/>
    <property type="match status" value="4"/>
</dbReference>
<organism evidence="5 6">
    <name type="scientific">Methylobacterium oryzihabitans</name>
    <dbReference type="NCBI Taxonomy" id="2499852"/>
    <lineage>
        <taxon>Bacteria</taxon>
        <taxon>Pseudomonadati</taxon>
        <taxon>Pseudomonadota</taxon>
        <taxon>Alphaproteobacteria</taxon>
        <taxon>Hyphomicrobiales</taxon>
        <taxon>Methylobacteriaceae</taxon>
        <taxon>Methylobacterium</taxon>
    </lineage>
</organism>
<evidence type="ECO:0000313" key="5">
    <source>
        <dbReference type="EMBL" id="RVU20689.1"/>
    </source>
</evidence>
<dbReference type="GO" id="GO:0005506">
    <property type="term" value="F:iron ion binding"/>
    <property type="evidence" value="ECO:0007669"/>
    <property type="project" value="InterPro"/>
</dbReference>
<keyword evidence="1" id="KW-0500">Molybdenum</keyword>
<dbReference type="Proteomes" id="UP000286997">
    <property type="component" value="Unassembled WGS sequence"/>
</dbReference>
<dbReference type="Gene3D" id="3.90.1170.50">
    <property type="entry name" value="Aldehyde oxidase/xanthine dehydrogenase, a/b hammerhead"/>
    <property type="match status" value="1"/>
</dbReference>
<evidence type="ECO:0000256" key="1">
    <source>
        <dbReference type="ARBA" id="ARBA00022505"/>
    </source>
</evidence>
<dbReference type="InterPro" id="IPR037165">
    <property type="entry name" value="AldOxase/xan_DH_Mopterin-bd_sf"/>
</dbReference>
<dbReference type="EMBL" id="SACP01000003">
    <property type="protein sequence ID" value="RVU20689.1"/>
    <property type="molecule type" value="Genomic_DNA"/>
</dbReference>
<evidence type="ECO:0000256" key="3">
    <source>
        <dbReference type="SAM" id="MobiDB-lite"/>
    </source>
</evidence>
<dbReference type="InterPro" id="IPR046867">
    <property type="entry name" value="AldOxase/xan_DH_MoCoBD2"/>
</dbReference>
<dbReference type="SMART" id="SM01008">
    <property type="entry name" value="Ald_Xan_dh_C"/>
    <property type="match status" value="1"/>
</dbReference>
<dbReference type="SUPFAM" id="SSF54665">
    <property type="entry name" value="CO dehydrogenase molybdoprotein N-domain-like"/>
    <property type="match status" value="1"/>
</dbReference>
<dbReference type="PANTHER" id="PTHR11908">
    <property type="entry name" value="XANTHINE DEHYDROGENASE"/>
    <property type="match status" value="1"/>
</dbReference>
<dbReference type="PANTHER" id="PTHR11908:SF132">
    <property type="entry name" value="ALDEHYDE OXIDASE 1-RELATED"/>
    <property type="match status" value="1"/>
</dbReference>
<sequence>MNARPDARDFASPQKFGIGQPVPRAEDPVLVRGEGRYTDDLALDGQVYGVFVRSPVAHGILDGIDAEAALALPGVLAVLTAADLDGYGGIGNGLPFKNQDGSDMRKPAQPSLATGKVRYVGEPVALVVAETLAGARDAAEAVVLAITDLPVVTTPEEAAAEGAPLLYDDVPGNLALDFRTGDAAATEAAFAGAAHVTRLPLINNRLVINPMEPRAAIGVHEAESGRFTLHVGSQGVFGLRNGLADGVLKLPREQVRVLTGHVGGSFGMKAPVYPEYLPLLHAAKVLGRPVRWTDQRSESFLSDHHGRDVAVDAELALDAEGRFLAYRLRGVANMGGYLNPLSPLFQTINIARNMVGVYRTPVYDVAIACLFTNTTPIGAYRGAGRPEGNYFIERLIDTAAAETGRDRVALRRLNHIRPEDMPYRAPSGMTYDSGDFPAVLDRALAAADWDGFSARRAESEAAGKLRGIGIGDYLEITAPPTNEMGGIRFEEDGTVTILTGTLDYGQGHATPFAQVLHDRLGIPVDRIRLLQGDSDQLIAGGGTGGSKSLMASGAAIVEAGDLVIEKGREAAASVLEAGPGDIEFRDGRFVIAGTDRGIALIDLAARVRAGLPDPAAPRSLDVAHIHKESPSAFPNGCHVAEVEVDPETGVAAVVRYTSVNDFGTVVNPMLVEGQIHGGVVQGIGQALMERTAYDEQGQLVTGSFMDYCLPRASDSPSVGFASHPVPATTNPLGVKGCGEAGCAGSLPAVMNALVDALRPRGIAHLNMPATPLAIWSALQEAGTQEAA</sequence>
<evidence type="ECO:0000259" key="4">
    <source>
        <dbReference type="SMART" id="SM01008"/>
    </source>
</evidence>
<protein>
    <submittedName>
        <fullName evidence="5">Xanthine dehydrogenase family protein molybdopterin-binding subunit</fullName>
    </submittedName>
</protein>
<feature type="region of interest" description="Disordered" evidence="3">
    <location>
        <begin position="1"/>
        <end position="23"/>
    </location>
</feature>
<feature type="domain" description="Aldehyde oxidase/xanthine dehydrogenase a/b hammerhead" evidence="4">
    <location>
        <begin position="32"/>
        <end position="150"/>
    </location>
</feature>
<dbReference type="InterPro" id="IPR008274">
    <property type="entry name" value="AldOxase/xan_DH_MoCoBD1"/>
</dbReference>
<dbReference type="Pfam" id="PF02738">
    <property type="entry name" value="MoCoBD_1"/>
    <property type="match status" value="1"/>
</dbReference>
<dbReference type="InterPro" id="IPR036856">
    <property type="entry name" value="Ald_Oxase/Xan_DH_a/b_sf"/>
</dbReference>
<dbReference type="InterPro" id="IPR000674">
    <property type="entry name" value="Ald_Oxase/Xan_DH_a/b"/>
</dbReference>
<dbReference type="SUPFAM" id="SSF56003">
    <property type="entry name" value="Molybdenum cofactor-binding domain"/>
    <property type="match status" value="1"/>
</dbReference>
<keyword evidence="2" id="KW-0560">Oxidoreductase</keyword>
<gene>
    <name evidence="5" type="ORF">EOE48_04900</name>
</gene>
<dbReference type="InterPro" id="IPR016208">
    <property type="entry name" value="Ald_Oxase/xanthine_DH-like"/>
</dbReference>